<proteinExistence type="predicted"/>
<sequence length="98" mass="11820">MWYPSSNGCFIDQSVCFRDETSPFLVSWTYHQQIKNKGLTTVESKRSTQVPRKRRMYTAMTVDYYFETYNFKRAVNWAAYLPKKMHFIHLICCVESRR</sequence>
<accession>A0A8S9YD65</accession>
<comment type="caution">
    <text evidence="1">The sequence shown here is derived from an EMBL/GenBank/DDBJ whole genome shotgun (WGS) entry which is preliminary data.</text>
</comment>
<gene>
    <name evidence="1" type="ORF">EG68_12270</name>
</gene>
<keyword evidence="2" id="KW-1185">Reference proteome</keyword>
<reference evidence="1" key="1">
    <citation type="submission" date="2019-07" db="EMBL/GenBank/DDBJ databases">
        <title>Annotation for the trematode Paragonimus miyazaki's.</title>
        <authorList>
            <person name="Choi Y.-J."/>
        </authorList>
    </citation>
    <scope>NUCLEOTIDE SEQUENCE</scope>
    <source>
        <strain evidence="1">Japan</strain>
    </source>
</reference>
<dbReference type="EMBL" id="JTDE01010775">
    <property type="protein sequence ID" value="KAF7234266.1"/>
    <property type="molecule type" value="Genomic_DNA"/>
</dbReference>
<evidence type="ECO:0000313" key="2">
    <source>
        <dbReference type="Proteomes" id="UP000822476"/>
    </source>
</evidence>
<dbReference type="AlphaFoldDB" id="A0A8S9YD65"/>
<name>A0A8S9YD65_9TREM</name>
<dbReference type="Proteomes" id="UP000822476">
    <property type="component" value="Unassembled WGS sequence"/>
</dbReference>
<evidence type="ECO:0000313" key="1">
    <source>
        <dbReference type="EMBL" id="KAF7234266.1"/>
    </source>
</evidence>
<organism evidence="1 2">
    <name type="scientific">Paragonimus skrjabini miyazakii</name>
    <dbReference type="NCBI Taxonomy" id="59628"/>
    <lineage>
        <taxon>Eukaryota</taxon>
        <taxon>Metazoa</taxon>
        <taxon>Spiralia</taxon>
        <taxon>Lophotrochozoa</taxon>
        <taxon>Platyhelminthes</taxon>
        <taxon>Trematoda</taxon>
        <taxon>Digenea</taxon>
        <taxon>Plagiorchiida</taxon>
        <taxon>Troglotremata</taxon>
        <taxon>Troglotrematidae</taxon>
        <taxon>Paragonimus</taxon>
    </lineage>
</organism>
<protein>
    <submittedName>
        <fullName evidence="1">Uncharacterized protein</fullName>
    </submittedName>
</protein>